<feature type="compositionally biased region" description="Low complexity" evidence="4">
    <location>
        <begin position="43"/>
        <end position="80"/>
    </location>
</feature>
<keyword evidence="2" id="KW-0677">Repeat</keyword>
<evidence type="ECO:0000256" key="2">
    <source>
        <dbReference type="ARBA" id="ARBA00022737"/>
    </source>
</evidence>
<proteinExistence type="predicted"/>
<dbReference type="InterPro" id="IPR013320">
    <property type="entry name" value="ConA-like_dom_sf"/>
</dbReference>
<dbReference type="SUPFAM" id="SSF50952">
    <property type="entry name" value="Soluble quinoprotein glucose dehydrogenase"/>
    <property type="match status" value="1"/>
</dbReference>
<evidence type="ECO:0000256" key="4">
    <source>
        <dbReference type="SAM" id="MobiDB-lite"/>
    </source>
</evidence>
<keyword evidence="8" id="KW-1185">Reference proteome</keyword>
<protein>
    <recommendedName>
        <fullName evidence="6">Calx-beta domain-containing protein</fullName>
    </recommendedName>
</protein>
<evidence type="ECO:0000313" key="7">
    <source>
        <dbReference type="EMBL" id="ODQ90091.1"/>
    </source>
</evidence>
<gene>
    <name evidence="7" type="ORF">BHQ18_11625</name>
</gene>
<keyword evidence="3" id="KW-0106">Calcium</keyword>
<accession>A0A1E3RJQ0</accession>
<name>A0A1E3RJQ0_MYCFV</name>
<dbReference type="Pfam" id="PF07995">
    <property type="entry name" value="GSDH"/>
    <property type="match status" value="1"/>
</dbReference>
<feature type="region of interest" description="Disordered" evidence="4">
    <location>
        <begin position="194"/>
        <end position="213"/>
    </location>
</feature>
<dbReference type="GO" id="GO:0007154">
    <property type="term" value="P:cell communication"/>
    <property type="evidence" value="ECO:0007669"/>
    <property type="project" value="InterPro"/>
</dbReference>
<feature type="chain" id="PRO_5009134926" description="Calx-beta domain-containing protein" evidence="5">
    <location>
        <begin position="41"/>
        <end position="1380"/>
    </location>
</feature>
<feature type="signal peptide" evidence="5">
    <location>
        <begin position="1"/>
        <end position="40"/>
    </location>
</feature>
<dbReference type="CDD" id="cd01951">
    <property type="entry name" value="lectin_L-type"/>
    <property type="match status" value="2"/>
</dbReference>
<dbReference type="SUPFAM" id="SSF49899">
    <property type="entry name" value="Concanavalin A-like lectins/glucanases"/>
    <property type="match status" value="2"/>
</dbReference>
<feature type="domain" description="Calx-beta" evidence="6">
    <location>
        <begin position="272"/>
        <end position="370"/>
    </location>
</feature>
<reference evidence="8" key="1">
    <citation type="submission" date="2016-09" db="EMBL/GenBank/DDBJ databases">
        <authorList>
            <person name="Greninger A.L."/>
            <person name="Jerome K.R."/>
            <person name="Mcnair B."/>
            <person name="Wallis C."/>
            <person name="Fang F."/>
        </authorList>
    </citation>
    <scope>NUCLEOTIDE SEQUENCE [LARGE SCALE GENOMIC DNA]</scope>
    <source>
        <strain evidence="8">M6</strain>
    </source>
</reference>
<dbReference type="STRING" id="1776.BHQ18_11625"/>
<dbReference type="GO" id="GO:0016020">
    <property type="term" value="C:membrane"/>
    <property type="evidence" value="ECO:0007669"/>
    <property type="project" value="InterPro"/>
</dbReference>
<dbReference type="InterPro" id="IPR056573">
    <property type="entry name" value="Lectin_L-type_dom"/>
</dbReference>
<dbReference type="InterPro" id="IPR003644">
    <property type="entry name" value="Calx_beta"/>
</dbReference>
<dbReference type="Gene3D" id="2.60.40.3440">
    <property type="match status" value="1"/>
</dbReference>
<evidence type="ECO:0000256" key="3">
    <source>
        <dbReference type="ARBA" id="ARBA00022837"/>
    </source>
</evidence>
<feature type="region of interest" description="Disordered" evidence="4">
    <location>
        <begin position="43"/>
        <end position="171"/>
    </location>
</feature>
<dbReference type="EMBL" id="MIHA01000007">
    <property type="protein sequence ID" value="ODQ90091.1"/>
    <property type="molecule type" value="Genomic_DNA"/>
</dbReference>
<dbReference type="Gene3D" id="2.120.10.30">
    <property type="entry name" value="TolB, C-terminal domain"/>
    <property type="match status" value="1"/>
</dbReference>
<dbReference type="Gene3D" id="2.60.40.2030">
    <property type="match status" value="1"/>
</dbReference>
<comment type="caution">
    <text evidence="7">The sequence shown here is derived from an EMBL/GenBank/DDBJ whole genome shotgun (WGS) entry which is preliminary data.</text>
</comment>
<sequence length="1380" mass="141521">MISTNKKSVGYARYIGRVGALAVALGIGGAVATAPAVAWADDASDNSAASAGGADESSASPGPGSSATNPSTPGSPSETPTDGESGAPQKDPDPPTSPSSAAIDEPAVIVRSSGGAHTTDADDSAQAPPEDEPPVRTKKKSGPRQLAPTRSQPPQPRVAESIPQVHKRSVRTTAVAETVAAREEIHAPTVPVTVQRGHPANDRPAPAADGTPSLEVASSSAEVVGLLGGNPAPVWDRGPMRALADMMWAAVGWARRQVDDWFPHLAPRAAVTPVAAAVEPTTTSVSFETSPRIGETQGAVLVPIVRTGDLNRVTIVEYGITADTATAGVDYLGTSGTVTMDVGVQRVYVSVPIIDDTSPEPTETFVVSIVNVEGGTLLFPRTARIEILDDENPVVDPTAPPLTSDYVVTEEVVISGSVTQPLSFEFSRHDPSLIYVAEKGGTIKVFDIGSGNKVSTFVDISAKVNNIQDRGLMDIALHPNFGQPVPPGAPEHNYLYAFYVVDPPQTAGQPAGTNAGPDGGGNRFAYLVRFTADAATNYTTAVPGSEVIMLGGVGVSLQDISGAGAVDSTSDISLPESGLDPATGEYVDDYIKVDSRSHAGGSLAFGPDGALYVSIGDGTSFDVVDPRSVSVQNLDSLSGKILRIDPVTGLGLPDNPFVQAGDDLDTNRAKVYQLGLRNPFSIGFAADGRLFITNTGWFSWEEIESGYAGANFGWPYFEGGDNDVLLPTVGYQELPGASAFYAAVGSGAVTVTPAYRAFSHDENAPGYQVGAIVGVPTVAYTGTRYPAEFQNSLFFTDVNDGEVYIVDVNDRSKVTFLYQSQTAPVAFSQGPDGYMYVANLYGDRITRLIIEPKPPAPAVGFVPRGSAGVVDGGFVLTSGAHQAGTVMSQGRIDVRQDFTLGFEVNLGDSDGGADGVAVVLHNDARGVEAVGIHGTGLGVGGIADGLAIEFDTYYSSALNLVESSMPGVEIADDHTGFVGTDTGFASTPVALPDLEDGDWHAVVVHWDADAQTLSYTLDGQAMGTLNSDIVTEFLGGSDFAHIGIGAGTGSLTNPHAVRGITITATAEGQPPANTPPLAVADTATTAADTAVTITVLGNDSDPDGDPLTVSAVTNVVGGSTTINADNTVTFTPTAGFSGAGGFTYSVSDGTATGTAPVVVTVTAAPDAVGFVPRGSAGVVDGGFVLTSGAHQAGTVMSQGRIDVRQDFTLGFEVNLGDSDGGADGVAVVLHNDARGVEAVGIHGTGLGVGGIADGLAIEFDTYYSSALNLVESSMPGVEIADDHTGFVGTDTGFASTPVALPDLEDGDWHAVVVHWDADAQTLSYTLDGQAMGTLNSDIVTEFLGGSDFAHIGIGAGTGSLTNPHAVRGITITATAEVVAV</sequence>
<evidence type="ECO:0000313" key="8">
    <source>
        <dbReference type="Proteomes" id="UP000094053"/>
    </source>
</evidence>
<dbReference type="Gene3D" id="2.60.120.200">
    <property type="match status" value="2"/>
</dbReference>
<organism evidence="7 8">
    <name type="scientific">Mycolicibacterium flavescens</name>
    <name type="common">Mycobacterium flavescens</name>
    <dbReference type="NCBI Taxonomy" id="1776"/>
    <lineage>
        <taxon>Bacteria</taxon>
        <taxon>Bacillati</taxon>
        <taxon>Actinomycetota</taxon>
        <taxon>Actinomycetes</taxon>
        <taxon>Mycobacteriales</taxon>
        <taxon>Mycobacteriaceae</taxon>
        <taxon>Mycolicibacterium</taxon>
    </lineage>
</organism>
<dbReference type="PANTHER" id="PTHR19328">
    <property type="entry name" value="HEDGEHOG-INTERACTING PROTEIN"/>
    <property type="match status" value="1"/>
</dbReference>
<keyword evidence="1 5" id="KW-0732">Signal</keyword>
<dbReference type="InterPro" id="IPR011042">
    <property type="entry name" value="6-blade_b-propeller_TolB-like"/>
</dbReference>
<dbReference type="Proteomes" id="UP000094053">
    <property type="component" value="Unassembled WGS sequence"/>
</dbReference>
<dbReference type="PANTHER" id="PTHR19328:SF13">
    <property type="entry name" value="HIPL1 PROTEIN"/>
    <property type="match status" value="1"/>
</dbReference>
<evidence type="ECO:0000256" key="1">
    <source>
        <dbReference type="ARBA" id="ARBA00022729"/>
    </source>
</evidence>
<evidence type="ECO:0000256" key="5">
    <source>
        <dbReference type="SAM" id="SignalP"/>
    </source>
</evidence>
<dbReference type="Pfam" id="PF03160">
    <property type="entry name" value="Calx-beta"/>
    <property type="match status" value="1"/>
</dbReference>
<dbReference type="SUPFAM" id="SSF141072">
    <property type="entry name" value="CalX-like"/>
    <property type="match status" value="1"/>
</dbReference>
<evidence type="ECO:0000259" key="6">
    <source>
        <dbReference type="SMART" id="SM00237"/>
    </source>
</evidence>
<dbReference type="InterPro" id="IPR011041">
    <property type="entry name" value="Quinoprot_gluc/sorb_DH_b-prop"/>
</dbReference>
<dbReference type="Pfam" id="PF17963">
    <property type="entry name" value="Big_9"/>
    <property type="match status" value="1"/>
</dbReference>
<dbReference type="InterPro" id="IPR012938">
    <property type="entry name" value="Glc/Sorbosone_DH"/>
</dbReference>
<dbReference type="InterPro" id="IPR038081">
    <property type="entry name" value="CalX-like_sf"/>
</dbReference>
<dbReference type="SMART" id="SM00237">
    <property type="entry name" value="Calx_beta"/>
    <property type="match status" value="1"/>
</dbReference>
<dbReference type="Pfam" id="PF18483">
    <property type="entry name" value="Lectin_L-type_dom"/>
    <property type="match status" value="2"/>
</dbReference>